<dbReference type="EMBL" id="JAPMOS010000018">
    <property type="protein sequence ID" value="KAJ4459570.1"/>
    <property type="molecule type" value="Genomic_DNA"/>
</dbReference>
<feature type="compositionally biased region" description="Pro residues" evidence="4">
    <location>
        <begin position="283"/>
        <end position="296"/>
    </location>
</feature>
<feature type="compositionally biased region" description="Low complexity" evidence="4">
    <location>
        <begin position="674"/>
        <end position="691"/>
    </location>
</feature>
<dbReference type="InterPro" id="IPR002745">
    <property type="entry name" value="Ptrans_KptA/Tpt1"/>
</dbReference>
<feature type="compositionally biased region" description="Low complexity" evidence="4">
    <location>
        <begin position="464"/>
        <end position="482"/>
    </location>
</feature>
<feature type="compositionally biased region" description="Pro residues" evidence="4">
    <location>
        <begin position="641"/>
        <end position="665"/>
    </location>
</feature>
<feature type="compositionally biased region" description="Pro residues" evidence="4">
    <location>
        <begin position="619"/>
        <end position="628"/>
    </location>
</feature>
<feature type="compositionally biased region" description="Low complexity" evidence="4">
    <location>
        <begin position="443"/>
        <end position="457"/>
    </location>
</feature>
<feature type="region of interest" description="Disordered" evidence="4">
    <location>
        <begin position="318"/>
        <end position="482"/>
    </location>
</feature>
<protein>
    <recommendedName>
        <fullName evidence="2">2'-phosphotransferase</fullName>
        <ecNumber evidence="2">2.7.1.160</ecNumber>
    </recommendedName>
</protein>
<feature type="region of interest" description="Disordered" evidence="4">
    <location>
        <begin position="494"/>
        <end position="786"/>
    </location>
</feature>
<feature type="region of interest" description="Disordered" evidence="4">
    <location>
        <begin position="1150"/>
        <end position="1185"/>
    </location>
</feature>
<feature type="compositionally biased region" description="Pro residues" evidence="4">
    <location>
        <begin position="502"/>
        <end position="517"/>
    </location>
</feature>
<dbReference type="Proteomes" id="UP001141327">
    <property type="component" value="Unassembled WGS sequence"/>
</dbReference>
<feature type="compositionally biased region" description="Low complexity" evidence="4">
    <location>
        <begin position="196"/>
        <end position="205"/>
    </location>
</feature>
<dbReference type="Pfam" id="PF01885">
    <property type="entry name" value="PTS_2-RNA"/>
    <property type="match status" value="1"/>
</dbReference>
<evidence type="ECO:0000256" key="4">
    <source>
        <dbReference type="SAM" id="MobiDB-lite"/>
    </source>
</evidence>
<evidence type="ECO:0000256" key="2">
    <source>
        <dbReference type="ARBA" id="ARBA00012007"/>
    </source>
</evidence>
<feature type="compositionally biased region" description="Low complexity" evidence="4">
    <location>
        <begin position="251"/>
        <end position="264"/>
    </location>
</feature>
<keyword evidence="6" id="KW-1185">Reference proteome</keyword>
<dbReference type="InterPro" id="IPR042080">
    <property type="entry name" value="RNA_2'-PTrans_N"/>
</dbReference>
<feature type="compositionally biased region" description="Low complexity" evidence="4">
    <location>
        <begin position="568"/>
        <end position="603"/>
    </location>
</feature>
<sequence length="1185" mass="119700">MSDATFVYKFLVVLCRHLLKKVRVNYSADGWVLLDDVLSLPTFSSHGVKIDDVTKVIEMDHTSQVSLVVQEGRRFIRANWGHSPELDVHIPAAPLERGRYDAVYLDISERRWQKLQRTGVLATTRKEHLAFFTRPYLVRSGPARPSRTRRLALNLEMAIEGPSGASGVGARPTGRLEERYLSAIPAGTFAVPPSILARRPGRLPSPAAPPGRPRSSSRAEWVAPGPARGVTPGRPASTPLQPASPSPAPSGPWAAGAAAQATPASPGPSAPPIVLRSPLRPLGAPPGPSLLPGPLPAPAAPAALEATDLMQRILQRPRPAAAGGPTAKGHPGPDTGADSDLGDDLTQPAGSAARPTAPLDLSAQEAHVSRAMRRVAASPQPRPRPPAGASTDPSGPHAGRLAEGRGGSSPVGHPSGSPSPGRPRAALVGPRAASSPPPRRPSEGPAASSPTAAPIPTGGHNPTGGPATASRPASASGPGAAALVPVQPVPRCCGRAALHSAGPPPTPAPAPVAPSQPPGGRAPADRSPPGRHAFGAGAEEAFRLASETLGPTGGQFAEAPRLLPPGGVPSAPASAPAPGPGRLAAGGEAEGTLELGPSGAAPSAPAPAPEEEEEEPRARPGPPQPGPPAQADGPAPADADLPPPEGPDMLPPVCPDVPLDPPKVPHPTDMLFVGAASPAPGRSASALAARPTGAPDGDDEEAGERSPRRSPRGRSCSPTLPRHLALSPALTAPRPRRPGVVPTAPRPARPGLPPLGNSRNPATPSGAPSPAPPPSALASPPGSPRWAAQEGLAIALPHARGARPASRSAVSPSPTRSPAGATLSGDGDGDGDGDGGRCPAGLVDPTAGWGPDCTPIFRLADPCPCGPGHPAAACRWSAWVRHRAACMLAGLAFGPFPCLACDSLGVAPLTVSLALYATVGGLLQGGLTRGLDRPADVVRCLVQDPLHRFQWVDEAGHEAPVAPLPLGGPPGPLPLEATAPGVAPAGVRPAPSRVRLLWGHRFQARVPVVPLPVGDLPPLAAACLTRGQFEAALARGALTRGTGPYLDLYTAQALGALRREGEDAFWDVLLYVAVRSAFAEGRACPPVIRAAGPGQAAPGPYVLLSPGLAATGALPARFFVEARMAATGDPLPLRPQTAAAPLTLAAAPALPPAAAAPGPPSKAALGRTRIAIPTSPIPVGAPGDQ</sequence>
<organism evidence="5 6">
    <name type="scientific">Paratrimastix pyriformis</name>
    <dbReference type="NCBI Taxonomy" id="342808"/>
    <lineage>
        <taxon>Eukaryota</taxon>
        <taxon>Metamonada</taxon>
        <taxon>Preaxostyla</taxon>
        <taxon>Paratrimastigidae</taxon>
        <taxon>Paratrimastix</taxon>
    </lineage>
</organism>
<evidence type="ECO:0000256" key="1">
    <source>
        <dbReference type="ARBA" id="ARBA00003343"/>
    </source>
</evidence>
<evidence type="ECO:0000313" key="5">
    <source>
        <dbReference type="EMBL" id="KAJ4459570.1"/>
    </source>
</evidence>
<feature type="region of interest" description="Disordered" evidence="4">
    <location>
        <begin position="195"/>
        <end position="296"/>
    </location>
</feature>
<feature type="compositionally biased region" description="Low complexity" evidence="4">
    <location>
        <begin position="319"/>
        <end position="333"/>
    </location>
</feature>
<dbReference type="SUPFAM" id="SSF56399">
    <property type="entry name" value="ADP-ribosylation"/>
    <property type="match status" value="1"/>
</dbReference>
<accession>A0ABQ8US59</accession>
<reference evidence="5" key="1">
    <citation type="journal article" date="2022" name="bioRxiv">
        <title>Genomics of Preaxostyla Flagellates Illuminates Evolutionary Transitions and the Path Towards Mitochondrial Loss.</title>
        <authorList>
            <person name="Novak L.V.F."/>
            <person name="Treitli S.C."/>
            <person name="Pyrih J."/>
            <person name="Halakuc P."/>
            <person name="Pipaliya S.V."/>
            <person name="Vacek V."/>
            <person name="Brzon O."/>
            <person name="Soukal P."/>
            <person name="Eme L."/>
            <person name="Dacks J.B."/>
            <person name="Karnkowska A."/>
            <person name="Elias M."/>
            <person name="Hampl V."/>
        </authorList>
    </citation>
    <scope>NUCLEOTIDE SEQUENCE</scope>
    <source>
        <strain evidence="5">RCP-MX</strain>
    </source>
</reference>
<dbReference type="Gene3D" id="1.10.10.970">
    <property type="entry name" value="RNA 2'-phosphotransferase, Tpt1/KptA family, N-terminal domain"/>
    <property type="match status" value="1"/>
</dbReference>
<comment type="function">
    <text evidence="1">Catalyzes the last step of tRNA splicing, the transfer of the splice junction 2'-phosphate from ligated tRNA to NAD to produce ADP-ribose 1''-2'' cyclic phosphate.</text>
</comment>
<feature type="region of interest" description="Disordered" evidence="4">
    <location>
        <begin position="799"/>
        <end position="843"/>
    </location>
</feature>
<proteinExistence type="predicted"/>
<feature type="compositionally biased region" description="Low complexity" evidence="4">
    <location>
        <begin position="1150"/>
        <end position="1165"/>
    </location>
</feature>
<evidence type="ECO:0000256" key="3">
    <source>
        <dbReference type="ARBA" id="ARBA00047949"/>
    </source>
</evidence>
<feature type="compositionally biased region" description="Pro residues" evidence="4">
    <location>
        <begin position="744"/>
        <end position="753"/>
    </location>
</feature>
<feature type="compositionally biased region" description="Low complexity" evidence="4">
    <location>
        <begin position="629"/>
        <end position="640"/>
    </location>
</feature>
<name>A0ABQ8US59_9EUKA</name>
<feature type="compositionally biased region" description="Low complexity" evidence="4">
    <location>
        <begin position="799"/>
        <end position="819"/>
    </location>
</feature>
<comment type="catalytic activity">
    <reaction evidence="3">
        <text>2'-phospho-[ligated tRNA] + NAD(+) = mature tRNA + ADP-alpha-D-ribose 1'',2''-cyclic phosphate + nicotinamide</text>
        <dbReference type="Rhea" id="RHEA:23324"/>
        <dbReference type="Rhea" id="RHEA-COMP:11106"/>
        <dbReference type="Rhea" id="RHEA-COMP:11107"/>
        <dbReference type="ChEBI" id="CHEBI:17154"/>
        <dbReference type="ChEBI" id="CHEBI:57540"/>
        <dbReference type="ChEBI" id="CHEBI:76596"/>
        <dbReference type="ChEBI" id="CHEBI:82883"/>
        <dbReference type="ChEBI" id="CHEBI:85027"/>
        <dbReference type="EC" id="2.7.1.160"/>
    </reaction>
</comment>
<dbReference type="EC" id="2.7.1.160" evidence="2"/>
<gene>
    <name evidence="5" type="ORF">PAPYR_4290</name>
</gene>
<comment type="caution">
    <text evidence="5">The sequence shown here is derived from an EMBL/GenBank/DDBJ whole genome shotgun (WGS) entry which is preliminary data.</text>
</comment>
<evidence type="ECO:0000313" key="6">
    <source>
        <dbReference type="Proteomes" id="UP001141327"/>
    </source>
</evidence>
<feature type="compositionally biased region" description="Low complexity" evidence="4">
    <location>
        <begin position="410"/>
        <end position="434"/>
    </location>
</feature>